<dbReference type="EMBL" id="FOXS01000007">
    <property type="protein sequence ID" value="SFQ76325.1"/>
    <property type="molecule type" value="Genomic_DNA"/>
</dbReference>
<dbReference type="Proteomes" id="UP000199029">
    <property type="component" value="Unassembled WGS sequence"/>
</dbReference>
<dbReference type="AlphaFoldDB" id="A0A1I6B5X6"/>
<protein>
    <submittedName>
        <fullName evidence="1">Uncharacterized protein</fullName>
    </submittedName>
</protein>
<gene>
    <name evidence="1" type="ORF">SAMN04515668_4199</name>
</gene>
<accession>A0A1I6B5X6</accession>
<sequence length="122" mass="13743">MKSLLAYVLVALVLLQTFSRELLVVDYALNQATITARFCVNKARPMMHCNGKCYLVQKMRQRERENQAPSPLKVKLELLPAQFVAVRLSPPQVFAAKNHRFAWLVPGAYAAPLGRVFHPPLG</sequence>
<dbReference type="OrthoDB" id="980645at2"/>
<keyword evidence="2" id="KW-1185">Reference proteome</keyword>
<proteinExistence type="predicted"/>
<organism evidence="1 2">
    <name type="scientific">Hymenobacter arizonensis</name>
    <name type="common">Siccationidurans arizonensis</name>
    <dbReference type="NCBI Taxonomy" id="1227077"/>
    <lineage>
        <taxon>Bacteria</taxon>
        <taxon>Pseudomonadati</taxon>
        <taxon>Bacteroidota</taxon>
        <taxon>Cytophagia</taxon>
        <taxon>Cytophagales</taxon>
        <taxon>Hymenobacteraceae</taxon>
        <taxon>Hymenobacter</taxon>
    </lineage>
</organism>
<evidence type="ECO:0000313" key="2">
    <source>
        <dbReference type="Proteomes" id="UP000199029"/>
    </source>
</evidence>
<dbReference type="RefSeq" id="WP_143080317.1">
    <property type="nucleotide sequence ID" value="NZ_FOXS01000007.1"/>
</dbReference>
<reference evidence="2" key="1">
    <citation type="submission" date="2016-10" db="EMBL/GenBank/DDBJ databases">
        <authorList>
            <person name="Varghese N."/>
            <person name="Submissions S."/>
        </authorList>
    </citation>
    <scope>NUCLEOTIDE SEQUENCE [LARGE SCALE GENOMIC DNA]</scope>
    <source>
        <strain evidence="2">OR362-8,ATCC BAA-1266,JCM 13504</strain>
    </source>
</reference>
<evidence type="ECO:0000313" key="1">
    <source>
        <dbReference type="EMBL" id="SFQ76325.1"/>
    </source>
</evidence>
<name>A0A1I6B5X6_HYMAR</name>
<dbReference type="STRING" id="1227077.SAMN04515668_4199"/>